<comment type="caution">
    <text evidence="1">The sequence shown here is derived from an EMBL/GenBank/DDBJ whole genome shotgun (WGS) entry which is preliminary data.</text>
</comment>
<dbReference type="Proteomes" id="UP000193144">
    <property type="component" value="Unassembled WGS sequence"/>
</dbReference>
<dbReference type="OrthoDB" id="10403976at2759"/>
<dbReference type="AlphaFoldDB" id="A0A1Y1YNY5"/>
<organism evidence="1 2">
    <name type="scientific">Clohesyomyces aquaticus</name>
    <dbReference type="NCBI Taxonomy" id="1231657"/>
    <lineage>
        <taxon>Eukaryota</taxon>
        <taxon>Fungi</taxon>
        <taxon>Dikarya</taxon>
        <taxon>Ascomycota</taxon>
        <taxon>Pezizomycotina</taxon>
        <taxon>Dothideomycetes</taxon>
        <taxon>Pleosporomycetidae</taxon>
        <taxon>Pleosporales</taxon>
        <taxon>Lindgomycetaceae</taxon>
        <taxon>Clohesyomyces</taxon>
    </lineage>
</organism>
<keyword evidence="2" id="KW-1185">Reference proteome</keyword>
<evidence type="ECO:0000313" key="2">
    <source>
        <dbReference type="Proteomes" id="UP000193144"/>
    </source>
</evidence>
<dbReference type="EMBL" id="MCFA01000194">
    <property type="protein sequence ID" value="ORX99688.1"/>
    <property type="molecule type" value="Genomic_DNA"/>
</dbReference>
<evidence type="ECO:0000313" key="1">
    <source>
        <dbReference type="EMBL" id="ORX99688.1"/>
    </source>
</evidence>
<gene>
    <name evidence="1" type="ORF">BCR34DRAFT_592824</name>
</gene>
<sequence>MTNEKPSTKKLVFYEDIRRMRVGSDADGRPITLHCSADPICGKWVSKFYKDRDEQPCGYGDIKQWDPALSSAHGIATLRLRYLRHFKSLKEYTLARAKLAYLDSVKYVRIGWTTDLRMVYAQCRMDWEGSEQRETLSLWKDTGKRTESGEPRVESICHHKVDTSRLVPEIHTKNHWQGAAINIWLARYGKPVSCDEEYPQRAYENSWYLFGCQICDSDSSDSEQEFGSVNGMDEA</sequence>
<proteinExistence type="predicted"/>
<accession>A0A1Y1YNY5</accession>
<protein>
    <submittedName>
        <fullName evidence="1">Uncharacterized protein</fullName>
    </submittedName>
</protein>
<reference evidence="1 2" key="1">
    <citation type="submission" date="2016-07" db="EMBL/GenBank/DDBJ databases">
        <title>Pervasive Adenine N6-methylation of Active Genes in Fungi.</title>
        <authorList>
            <consortium name="DOE Joint Genome Institute"/>
            <person name="Mondo S.J."/>
            <person name="Dannebaum R.O."/>
            <person name="Kuo R.C."/>
            <person name="Labutti K."/>
            <person name="Haridas S."/>
            <person name="Kuo A."/>
            <person name="Salamov A."/>
            <person name="Ahrendt S.R."/>
            <person name="Lipzen A."/>
            <person name="Sullivan W."/>
            <person name="Andreopoulos W.B."/>
            <person name="Clum A."/>
            <person name="Lindquist E."/>
            <person name="Daum C."/>
            <person name="Ramamoorthy G.K."/>
            <person name="Gryganskyi A."/>
            <person name="Culley D."/>
            <person name="Magnuson J.K."/>
            <person name="James T.Y."/>
            <person name="O'Malley M.A."/>
            <person name="Stajich J.E."/>
            <person name="Spatafora J.W."/>
            <person name="Visel A."/>
            <person name="Grigoriev I.V."/>
        </authorList>
    </citation>
    <scope>NUCLEOTIDE SEQUENCE [LARGE SCALE GENOMIC DNA]</scope>
    <source>
        <strain evidence="1 2">CBS 115471</strain>
    </source>
</reference>
<name>A0A1Y1YNY5_9PLEO</name>